<dbReference type="GO" id="GO:0009279">
    <property type="term" value="C:cell outer membrane"/>
    <property type="evidence" value="ECO:0007669"/>
    <property type="project" value="UniProtKB-SubCell"/>
</dbReference>
<dbReference type="InterPro" id="IPR006665">
    <property type="entry name" value="OmpA-like"/>
</dbReference>
<dbReference type="Pfam" id="PF00691">
    <property type="entry name" value="OmpA"/>
    <property type="match status" value="1"/>
</dbReference>
<keyword evidence="2 4" id="KW-0472">Membrane</keyword>
<dbReference type="SUPFAM" id="SSF103088">
    <property type="entry name" value="OmpA-like"/>
    <property type="match status" value="1"/>
</dbReference>
<dbReference type="InterPro" id="IPR011990">
    <property type="entry name" value="TPR-like_helical_dom_sf"/>
</dbReference>
<evidence type="ECO:0000313" key="6">
    <source>
        <dbReference type="EMBL" id="SHF99271.1"/>
    </source>
</evidence>
<sequence length="666" mass="75342">MQIGFIFKSFLNFDVIIYTKMRPNMFGMKKKRLKYGGLILAFLLIAIASSAQSDKKINKWFDEARELMSQQEYGAAIKSCERILDRNSDYVDAHLLLADIYHETKNTRAEIKHLKESQKQSEMPLITWRLGNALFSVGEYSKALSCFQNYLDAGQLKTEREAEVKRKIECCHFAVTAMQNPVSFLPERLPDEVNSTNDEYWPSLSIDQQKLVITRLIKKAGYQPQEDFYFSEFVDGAWQQAVPISDINTRENEGAQSLSANGKILFFTACNRPGGMGSCDIYYSFYENGHWSKPYNAGAPLNTSGWEAQPSVSSDGRFLYFSSNRVGGQGKKDIWRAECVGPDKSGRLKWRKPVNLGSRINTSGNETSPFIHAGNSHFYFASDAHVGMGGFDLYVSQLEGDSVFTSPKNLGYPVNTFNDEQGLYISADGLTAFFSSARDSAHGLDIYSFSLDESLRPRPATYIKAIVFDAETKKPVEAEVELQNMVAAGEAPRYEQTDHEGELMICMPAGKNYLFSVSKPGYLFYSNTFDLREPRRVYNPYNLEIALVSVKAGVEMNLHNIYFETDSFRILPESEPELTHLVKFLKDNYRLEVEIQGHTDDTGSKSKNLALSERRARSVVDFLVEKGIEKSRLNWKGYGDNRPVAGNNTPEGRRLNRRTTIKILGD</sequence>
<gene>
    <name evidence="6" type="ORF">SAMN05444274_11728</name>
</gene>
<evidence type="ECO:0000256" key="4">
    <source>
        <dbReference type="PROSITE-ProRule" id="PRU00473"/>
    </source>
</evidence>
<evidence type="ECO:0000256" key="1">
    <source>
        <dbReference type="ARBA" id="ARBA00004442"/>
    </source>
</evidence>
<evidence type="ECO:0000259" key="5">
    <source>
        <dbReference type="PROSITE" id="PS51123"/>
    </source>
</evidence>
<dbReference type="InterPro" id="IPR011659">
    <property type="entry name" value="WD40"/>
</dbReference>
<dbReference type="PANTHER" id="PTHR30329:SF21">
    <property type="entry name" value="LIPOPROTEIN YIAD-RELATED"/>
    <property type="match status" value="1"/>
</dbReference>
<dbReference type="OrthoDB" id="1110381at2"/>
<dbReference type="InterPro" id="IPR036737">
    <property type="entry name" value="OmpA-like_sf"/>
</dbReference>
<dbReference type="InterPro" id="IPR006664">
    <property type="entry name" value="OMP_bac"/>
</dbReference>
<dbReference type="Proteomes" id="UP000184164">
    <property type="component" value="Unassembled WGS sequence"/>
</dbReference>
<dbReference type="Gene3D" id="2.120.10.30">
    <property type="entry name" value="TolB, C-terminal domain"/>
    <property type="match status" value="1"/>
</dbReference>
<dbReference type="CDD" id="cd07185">
    <property type="entry name" value="OmpA_C-like"/>
    <property type="match status" value="1"/>
</dbReference>
<evidence type="ECO:0000256" key="2">
    <source>
        <dbReference type="ARBA" id="ARBA00023136"/>
    </source>
</evidence>
<dbReference type="PRINTS" id="PR01021">
    <property type="entry name" value="OMPADOMAIN"/>
</dbReference>
<keyword evidence="7" id="KW-1185">Reference proteome</keyword>
<dbReference type="SUPFAM" id="SSF82171">
    <property type="entry name" value="DPP6 N-terminal domain-like"/>
    <property type="match status" value="1"/>
</dbReference>
<dbReference type="Gene3D" id="3.30.1330.60">
    <property type="entry name" value="OmpA-like domain"/>
    <property type="match status" value="1"/>
</dbReference>
<evidence type="ECO:0000256" key="3">
    <source>
        <dbReference type="ARBA" id="ARBA00023237"/>
    </source>
</evidence>
<accession>A0A1M5G727</accession>
<dbReference type="PROSITE" id="PS51123">
    <property type="entry name" value="OMPA_2"/>
    <property type="match status" value="1"/>
</dbReference>
<dbReference type="Gene3D" id="1.25.40.10">
    <property type="entry name" value="Tetratricopeptide repeat domain"/>
    <property type="match status" value="1"/>
</dbReference>
<dbReference type="EMBL" id="FQUM01000017">
    <property type="protein sequence ID" value="SHF99271.1"/>
    <property type="molecule type" value="Genomic_DNA"/>
</dbReference>
<dbReference type="AlphaFoldDB" id="A0A1M5G727"/>
<reference evidence="7" key="1">
    <citation type="submission" date="2016-11" db="EMBL/GenBank/DDBJ databases">
        <authorList>
            <person name="Varghese N."/>
            <person name="Submissions S."/>
        </authorList>
    </citation>
    <scope>NUCLEOTIDE SEQUENCE [LARGE SCALE GENOMIC DNA]</scope>
    <source>
        <strain evidence="7">DSM 26910</strain>
    </source>
</reference>
<protein>
    <submittedName>
        <fullName evidence="6">WD40-like Beta Propeller Repeat</fullName>
    </submittedName>
</protein>
<keyword evidence="3" id="KW-0998">Cell outer membrane</keyword>
<feature type="domain" description="OmpA-like" evidence="5">
    <location>
        <begin position="550"/>
        <end position="666"/>
    </location>
</feature>
<dbReference type="STRING" id="1484053.SAMN05444274_11728"/>
<dbReference type="InterPro" id="IPR011042">
    <property type="entry name" value="6-blade_b-propeller_TolB-like"/>
</dbReference>
<organism evidence="6 7">
    <name type="scientific">Mariniphaga anaerophila</name>
    <dbReference type="NCBI Taxonomy" id="1484053"/>
    <lineage>
        <taxon>Bacteria</taxon>
        <taxon>Pseudomonadati</taxon>
        <taxon>Bacteroidota</taxon>
        <taxon>Bacteroidia</taxon>
        <taxon>Marinilabiliales</taxon>
        <taxon>Prolixibacteraceae</taxon>
        <taxon>Mariniphaga</taxon>
    </lineage>
</organism>
<dbReference type="PANTHER" id="PTHR30329">
    <property type="entry name" value="STATOR ELEMENT OF FLAGELLAR MOTOR COMPLEX"/>
    <property type="match status" value="1"/>
</dbReference>
<dbReference type="InterPro" id="IPR050330">
    <property type="entry name" value="Bact_OuterMem_StrucFunc"/>
</dbReference>
<evidence type="ECO:0000313" key="7">
    <source>
        <dbReference type="Proteomes" id="UP000184164"/>
    </source>
</evidence>
<proteinExistence type="predicted"/>
<dbReference type="Pfam" id="PF13432">
    <property type="entry name" value="TPR_16"/>
    <property type="match status" value="1"/>
</dbReference>
<dbReference type="PRINTS" id="PR01023">
    <property type="entry name" value="NAFLGMOTY"/>
</dbReference>
<comment type="subcellular location">
    <subcellularLocation>
        <location evidence="1">Cell outer membrane</location>
    </subcellularLocation>
</comment>
<name>A0A1M5G727_9BACT</name>
<dbReference type="Pfam" id="PF07676">
    <property type="entry name" value="PD40"/>
    <property type="match status" value="2"/>
</dbReference>
<dbReference type="SUPFAM" id="SSF48452">
    <property type="entry name" value="TPR-like"/>
    <property type="match status" value="1"/>
</dbReference>